<proteinExistence type="predicted"/>
<feature type="transmembrane region" description="Helical" evidence="1">
    <location>
        <begin position="298"/>
        <end position="316"/>
    </location>
</feature>
<keyword evidence="1" id="KW-1133">Transmembrane helix</keyword>
<protein>
    <submittedName>
        <fullName evidence="2">Uncharacterized protein</fullName>
    </submittedName>
</protein>
<name>A0ABY2QG80_9SPHN</name>
<gene>
    <name evidence="2" type="ORF">E5988_12255</name>
</gene>
<keyword evidence="1" id="KW-0472">Membrane</keyword>
<comment type="caution">
    <text evidence="2">The sequence shown here is derived from an EMBL/GenBank/DDBJ whole genome shotgun (WGS) entry which is preliminary data.</text>
</comment>
<evidence type="ECO:0000313" key="3">
    <source>
        <dbReference type="Proteomes" id="UP000308038"/>
    </source>
</evidence>
<keyword evidence="1" id="KW-0812">Transmembrane</keyword>
<evidence type="ECO:0000313" key="2">
    <source>
        <dbReference type="EMBL" id="THG39441.1"/>
    </source>
</evidence>
<organism evidence="2 3">
    <name type="scientific">Sphingomonas olei</name>
    <dbReference type="NCBI Taxonomy" id="1886787"/>
    <lineage>
        <taxon>Bacteria</taxon>
        <taxon>Pseudomonadati</taxon>
        <taxon>Pseudomonadota</taxon>
        <taxon>Alphaproteobacteria</taxon>
        <taxon>Sphingomonadales</taxon>
        <taxon>Sphingomonadaceae</taxon>
        <taxon>Sphingomonas</taxon>
    </lineage>
</organism>
<reference evidence="2 3" key="1">
    <citation type="submission" date="2019-04" db="EMBL/GenBank/DDBJ databases">
        <title>Microbes associate with the intestines of laboratory mice.</title>
        <authorList>
            <person name="Navarre W."/>
            <person name="Wong E."/>
            <person name="Huang K.C."/>
            <person name="Tropini C."/>
            <person name="Ng K."/>
            <person name="Yu B."/>
        </authorList>
    </citation>
    <scope>NUCLEOTIDE SEQUENCE [LARGE SCALE GENOMIC DNA]</scope>
    <source>
        <strain evidence="2 3">NM83_B4-11</strain>
    </source>
</reference>
<accession>A0ABY2QG80</accession>
<sequence>MDAIPEHSVLLSRTTSALDRIEALYLKVLRAALLIVATVLLICAAGWAAYSLMRVMRSPDSVVEKPSVVSVAEIVASEASTKTDAPRAGANVDVLRRERAYYDAFVKKYFALYREKFQPSLRGDDKKLTIGEFDDLTINSSARLDAVRSGDLSFEQDRKDLDGYLPIVTQAANSKQTVERLSRYRTATKRPVATQVQRTRVETRRGWDTFSDNCENWYLSPIGCAVTRRVEVPYTETVQVMRYPDGIASPSEVLKGYQDRYFQLLAERRERNASEAASQRNEIVRGQAAGWNGLSQSILIAGGFLVLMFFFLLVAIERHQRRSRAPVA</sequence>
<dbReference type="EMBL" id="SSTI01000008">
    <property type="protein sequence ID" value="THG39441.1"/>
    <property type="molecule type" value="Genomic_DNA"/>
</dbReference>
<evidence type="ECO:0000256" key="1">
    <source>
        <dbReference type="SAM" id="Phobius"/>
    </source>
</evidence>
<keyword evidence="3" id="KW-1185">Reference proteome</keyword>
<dbReference type="Proteomes" id="UP000308038">
    <property type="component" value="Unassembled WGS sequence"/>
</dbReference>
<feature type="transmembrane region" description="Helical" evidence="1">
    <location>
        <begin position="28"/>
        <end position="50"/>
    </location>
</feature>
<dbReference type="RefSeq" id="WP_136451835.1">
    <property type="nucleotide sequence ID" value="NZ_SSTI01000008.1"/>
</dbReference>